<keyword evidence="13 16" id="KW-0173">Coenzyme A biosynthesis</keyword>
<dbReference type="GO" id="GO:0005737">
    <property type="term" value="C:cytoplasm"/>
    <property type="evidence" value="ECO:0007669"/>
    <property type="project" value="UniProtKB-SubCell"/>
</dbReference>
<dbReference type="PANTHER" id="PTHR34265">
    <property type="entry name" value="TYPE III PANTOTHENATE KINASE"/>
    <property type="match status" value="1"/>
</dbReference>
<comment type="function">
    <text evidence="16">Catalyzes the phosphorylation of pantothenate (Pan), the first step in CoA biosynthesis.</text>
</comment>
<dbReference type="GO" id="GO:0015937">
    <property type="term" value="P:coenzyme A biosynthetic process"/>
    <property type="evidence" value="ECO:0007669"/>
    <property type="project" value="UniProtKB-UniRule"/>
</dbReference>
<comment type="subunit">
    <text evidence="5 16">Homodimer.</text>
</comment>
<dbReference type="SUPFAM" id="SSF53067">
    <property type="entry name" value="Actin-like ATPase domain"/>
    <property type="match status" value="2"/>
</dbReference>
<comment type="pathway">
    <text evidence="4 16">Cofactor biosynthesis; coenzyme A biosynthesis; CoA from (R)-pantothenate: step 1/5.</text>
</comment>
<keyword evidence="9 16" id="KW-0547">Nucleotide-binding</keyword>
<dbReference type="RefSeq" id="WP_096526817.1">
    <property type="nucleotide sequence ID" value="NZ_AP014836.1"/>
</dbReference>
<dbReference type="CDD" id="cd24015">
    <property type="entry name" value="ASKHA_NBD_PanK-III"/>
    <property type="match status" value="1"/>
</dbReference>
<evidence type="ECO:0000256" key="2">
    <source>
        <dbReference type="ARBA" id="ARBA00001958"/>
    </source>
</evidence>
<keyword evidence="7 16" id="KW-0963">Cytoplasm</keyword>
<dbReference type="EMBL" id="AP014836">
    <property type="protein sequence ID" value="BAW80252.1"/>
    <property type="molecule type" value="Genomic_DNA"/>
</dbReference>
<feature type="binding site" evidence="16">
    <location>
        <begin position="101"/>
        <end position="104"/>
    </location>
    <ligand>
        <name>substrate</name>
    </ligand>
</feature>
<organism evidence="17 18">
    <name type="scientific">Candidatus Nitrosoglobus terrae</name>
    <dbReference type="NCBI Taxonomy" id="1630141"/>
    <lineage>
        <taxon>Bacteria</taxon>
        <taxon>Pseudomonadati</taxon>
        <taxon>Pseudomonadota</taxon>
        <taxon>Gammaproteobacteria</taxon>
        <taxon>Chromatiales</taxon>
        <taxon>Chromatiaceae</taxon>
        <taxon>Candidatus Nitrosoglobus</taxon>
    </lineage>
</organism>
<gene>
    <name evidence="16" type="primary">coaX</name>
    <name evidence="17" type="ORF">TAO_0882</name>
</gene>
<evidence type="ECO:0000313" key="18">
    <source>
        <dbReference type="Proteomes" id="UP000243679"/>
    </source>
</evidence>
<evidence type="ECO:0000256" key="1">
    <source>
        <dbReference type="ARBA" id="ARBA00001206"/>
    </source>
</evidence>
<comment type="similarity">
    <text evidence="14 16">Belongs to the type III pantothenate kinase family.</text>
</comment>
<evidence type="ECO:0000256" key="5">
    <source>
        <dbReference type="ARBA" id="ARBA00011738"/>
    </source>
</evidence>
<dbReference type="EC" id="2.7.1.33" evidence="6 16"/>
<keyword evidence="8 16" id="KW-0808">Transferase</keyword>
<protein>
    <recommendedName>
        <fullName evidence="15 16">Type III pantothenate kinase</fullName>
        <ecNumber evidence="6 16">2.7.1.33</ecNumber>
    </recommendedName>
    <alternativeName>
        <fullName evidence="16">PanK-III</fullName>
    </alternativeName>
    <alternativeName>
        <fullName evidence="16">Pantothenic acid kinase</fullName>
    </alternativeName>
</protein>
<accession>A0A1Q2SMA5</accession>
<evidence type="ECO:0000256" key="8">
    <source>
        <dbReference type="ARBA" id="ARBA00022679"/>
    </source>
</evidence>
<evidence type="ECO:0000256" key="9">
    <source>
        <dbReference type="ARBA" id="ARBA00022741"/>
    </source>
</evidence>
<dbReference type="Pfam" id="PF03309">
    <property type="entry name" value="Pan_kinase"/>
    <property type="match status" value="1"/>
</dbReference>
<dbReference type="GO" id="GO:0004594">
    <property type="term" value="F:pantothenate kinase activity"/>
    <property type="evidence" value="ECO:0007669"/>
    <property type="project" value="UniProtKB-UniRule"/>
</dbReference>
<keyword evidence="18" id="KW-1185">Reference proteome</keyword>
<evidence type="ECO:0000256" key="15">
    <source>
        <dbReference type="ARBA" id="ARBA00040883"/>
    </source>
</evidence>
<keyword evidence="12 16" id="KW-0630">Potassium</keyword>
<dbReference type="NCBIfam" id="NF009866">
    <property type="entry name" value="PRK13328.1-2"/>
    <property type="match status" value="1"/>
</dbReference>
<comment type="subcellular location">
    <subcellularLocation>
        <location evidence="3 16">Cytoplasm</location>
    </subcellularLocation>
</comment>
<feature type="binding site" evidence="16">
    <location>
        <position position="128"/>
    </location>
    <ligand>
        <name>K(+)</name>
        <dbReference type="ChEBI" id="CHEBI:29103"/>
    </ligand>
</feature>
<dbReference type="NCBIfam" id="TIGR00671">
    <property type="entry name" value="baf"/>
    <property type="match status" value="1"/>
</dbReference>
<evidence type="ECO:0000256" key="3">
    <source>
        <dbReference type="ARBA" id="ARBA00004496"/>
    </source>
</evidence>
<dbReference type="OrthoDB" id="9781305at2"/>
<evidence type="ECO:0000256" key="11">
    <source>
        <dbReference type="ARBA" id="ARBA00022840"/>
    </source>
</evidence>
<keyword evidence="11 16" id="KW-0067">ATP-binding</keyword>
<reference evidence="17 18" key="1">
    <citation type="journal article" date="2017" name="ISME J.">
        <title>An acid-tolerant ammonia-oxidizing ?-proteobacterium from soil.</title>
        <authorList>
            <person name="Hayatsu M."/>
            <person name="Tago K."/>
            <person name="Uchiyama I."/>
            <person name="Toyoda A."/>
            <person name="Wang Y."/>
            <person name="Shimomura Y."/>
            <person name="Okubo T."/>
            <person name="Kurisu F."/>
            <person name="Hirono Y."/>
            <person name="Nonaka K."/>
            <person name="Akiyama H."/>
            <person name="Itoh T."/>
            <person name="Takami H."/>
        </authorList>
    </citation>
    <scope>NUCLEOTIDE SEQUENCE [LARGE SCALE GENOMIC DNA]</scope>
    <source>
        <strain evidence="17 18">TAO100</strain>
    </source>
</reference>
<comment type="cofactor">
    <cofactor evidence="16">
        <name>NH4(+)</name>
        <dbReference type="ChEBI" id="CHEBI:28938"/>
    </cofactor>
    <cofactor evidence="16">
        <name>K(+)</name>
        <dbReference type="ChEBI" id="CHEBI:29103"/>
    </cofactor>
    <text evidence="16">A monovalent cation. Ammonium or potassium.</text>
</comment>
<evidence type="ECO:0000256" key="10">
    <source>
        <dbReference type="ARBA" id="ARBA00022777"/>
    </source>
</evidence>
<evidence type="ECO:0000256" key="13">
    <source>
        <dbReference type="ARBA" id="ARBA00022993"/>
    </source>
</evidence>
<name>A0A1Q2SMA5_9GAMM</name>
<feature type="binding site" evidence="16">
    <location>
        <position position="94"/>
    </location>
    <ligand>
        <name>substrate</name>
    </ligand>
</feature>
<dbReference type="GO" id="GO:0046872">
    <property type="term" value="F:metal ion binding"/>
    <property type="evidence" value="ECO:0007669"/>
    <property type="project" value="UniProtKB-KW"/>
</dbReference>
<evidence type="ECO:0000256" key="4">
    <source>
        <dbReference type="ARBA" id="ARBA00005225"/>
    </source>
</evidence>
<comment type="catalytic activity">
    <reaction evidence="1 16">
        <text>(R)-pantothenate + ATP = (R)-4'-phosphopantothenate + ADP + H(+)</text>
        <dbReference type="Rhea" id="RHEA:16373"/>
        <dbReference type="ChEBI" id="CHEBI:10986"/>
        <dbReference type="ChEBI" id="CHEBI:15378"/>
        <dbReference type="ChEBI" id="CHEBI:29032"/>
        <dbReference type="ChEBI" id="CHEBI:30616"/>
        <dbReference type="ChEBI" id="CHEBI:456216"/>
        <dbReference type="EC" id="2.7.1.33"/>
    </reaction>
</comment>
<dbReference type="Proteomes" id="UP000243679">
    <property type="component" value="Chromosome"/>
</dbReference>
<dbReference type="InterPro" id="IPR004619">
    <property type="entry name" value="Type_III_PanK"/>
</dbReference>
<dbReference type="UniPathway" id="UPA00241">
    <property type="reaction ID" value="UER00352"/>
</dbReference>
<feature type="binding site" evidence="16">
    <location>
        <begin position="6"/>
        <end position="13"/>
    </location>
    <ligand>
        <name>ATP</name>
        <dbReference type="ChEBI" id="CHEBI:30616"/>
    </ligand>
</feature>
<dbReference type="PANTHER" id="PTHR34265:SF1">
    <property type="entry name" value="TYPE III PANTOTHENATE KINASE"/>
    <property type="match status" value="1"/>
</dbReference>
<keyword evidence="16" id="KW-0479">Metal-binding</keyword>
<proteinExistence type="inferred from homology"/>
<dbReference type="KEGG" id="ntt:TAO_0882"/>
<dbReference type="AlphaFoldDB" id="A0A1Q2SMA5"/>
<feature type="binding site" evidence="16">
    <location>
        <position position="183"/>
    </location>
    <ligand>
        <name>substrate</name>
    </ligand>
</feature>
<dbReference type="InterPro" id="IPR043129">
    <property type="entry name" value="ATPase_NBD"/>
</dbReference>
<dbReference type="Gene3D" id="3.30.420.40">
    <property type="match status" value="2"/>
</dbReference>
<sequence length="267" mass="28894">MILLVDIGNSRIKWAQLHGGKPVEIKAMIRGKTGIKRDLSKAWKGLESISQVIVANVGGSKVAEQLREWSQSNWQITPEFLIARSNGYGVRNAYSIPEDLGIDRWLGLIAVRQRYRNVDHNSAICIIDCGTAITVDVLAAGGKHLGGLIVPGLVSMSKLLVDNTAGVNEINGKMEHSLLASTTSAAVNAGALYATISFIDRINSDVAAEVKGEFKRIITGGDALRILPLLRDKYEHLPDLVLWGLAQVARNTVSKAKQTTSVDYATP</sequence>
<feature type="binding site" evidence="16">
    <location>
        <position position="131"/>
    </location>
    <ligand>
        <name>ATP</name>
        <dbReference type="ChEBI" id="CHEBI:30616"/>
    </ligand>
</feature>
<feature type="active site" description="Proton acceptor" evidence="16">
    <location>
        <position position="103"/>
    </location>
</feature>
<evidence type="ECO:0000256" key="6">
    <source>
        <dbReference type="ARBA" id="ARBA00012102"/>
    </source>
</evidence>
<evidence type="ECO:0000256" key="7">
    <source>
        <dbReference type="ARBA" id="ARBA00022490"/>
    </source>
</evidence>
<evidence type="ECO:0000313" key="17">
    <source>
        <dbReference type="EMBL" id="BAW80252.1"/>
    </source>
</evidence>
<keyword evidence="10 16" id="KW-0418">Kinase</keyword>
<evidence type="ECO:0000256" key="12">
    <source>
        <dbReference type="ARBA" id="ARBA00022958"/>
    </source>
</evidence>
<evidence type="ECO:0000256" key="14">
    <source>
        <dbReference type="ARBA" id="ARBA00038036"/>
    </source>
</evidence>
<dbReference type="GO" id="GO:0005524">
    <property type="term" value="F:ATP binding"/>
    <property type="evidence" value="ECO:0007669"/>
    <property type="project" value="UniProtKB-UniRule"/>
</dbReference>
<comment type="cofactor">
    <cofactor evidence="2">
        <name>K(+)</name>
        <dbReference type="ChEBI" id="CHEBI:29103"/>
    </cofactor>
</comment>
<dbReference type="HAMAP" id="MF_01274">
    <property type="entry name" value="Pantothen_kinase_3"/>
    <property type="match status" value="1"/>
</dbReference>
<evidence type="ECO:0000256" key="16">
    <source>
        <dbReference type="HAMAP-Rule" id="MF_01274"/>
    </source>
</evidence>